<dbReference type="EC" id="1.2.5.3" evidence="5"/>
<dbReference type="InterPro" id="IPR016169">
    <property type="entry name" value="FAD-bd_PCMH_sub2"/>
</dbReference>
<reference evidence="5" key="1">
    <citation type="submission" date="2019-08" db="EMBL/GenBank/DDBJ databases">
        <authorList>
            <person name="Kucharzyk K."/>
            <person name="Murdoch R.W."/>
            <person name="Higgins S."/>
            <person name="Loffler F."/>
        </authorList>
    </citation>
    <scope>NUCLEOTIDE SEQUENCE</scope>
</reference>
<dbReference type="Gene3D" id="3.30.465.10">
    <property type="match status" value="1"/>
</dbReference>
<evidence type="ECO:0000256" key="3">
    <source>
        <dbReference type="ARBA" id="ARBA00023002"/>
    </source>
</evidence>
<dbReference type="PANTHER" id="PTHR42659">
    <property type="entry name" value="XANTHINE DEHYDROGENASE SUBUNIT C-RELATED"/>
    <property type="match status" value="1"/>
</dbReference>
<sequence>MESASGKREVPITEFITFVRKTVLKEDELVTAIRVPYVEGVKGVFTKVARRKEVDLSTICGTVVKDGNGFRIALGAVAPTPVRLPKTEALLSGKPLTDALIDEAAKLAQTEVSPIDDVRASKAYRLDVTEVIVKNGLRAVR</sequence>
<evidence type="ECO:0000256" key="1">
    <source>
        <dbReference type="ARBA" id="ARBA00022630"/>
    </source>
</evidence>
<organism evidence="5">
    <name type="scientific">bioreactor metagenome</name>
    <dbReference type="NCBI Taxonomy" id="1076179"/>
    <lineage>
        <taxon>unclassified sequences</taxon>
        <taxon>metagenomes</taxon>
        <taxon>ecological metagenomes</taxon>
    </lineage>
</organism>
<dbReference type="InterPro" id="IPR036318">
    <property type="entry name" value="FAD-bd_PCMH-like_sf"/>
</dbReference>
<dbReference type="EMBL" id="VSSQ01002190">
    <property type="protein sequence ID" value="MPM13899.1"/>
    <property type="molecule type" value="Genomic_DNA"/>
</dbReference>
<evidence type="ECO:0000256" key="2">
    <source>
        <dbReference type="ARBA" id="ARBA00022827"/>
    </source>
</evidence>
<dbReference type="GO" id="GO:0050660">
    <property type="term" value="F:flavin adenine dinucleotide binding"/>
    <property type="evidence" value="ECO:0007669"/>
    <property type="project" value="InterPro"/>
</dbReference>
<protein>
    <submittedName>
        <fullName evidence="5">Carbon monoxide dehydrogenase medium chain</fullName>
        <ecNumber evidence="5">1.2.5.3</ecNumber>
    </submittedName>
</protein>
<dbReference type="SUPFAM" id="SSF55447">
    <property type="entry name" value="CO dehydrogenase flavoprotein C-terminal domain-like"/>
    <property type="match status" value="1"/>
</dbReference>
<keyword evidence="2" id="KW-0274">FAD</keyword>
<dbReference type="AlphaFoldDB" id="A0A644XCR9"/>
<dbReference type="InterPro" id="IPR005107">
    <property type="entry name" value="CO_DH_flav_C"/>
</dbReference>
<comment type="caution">
    <text evidence="5">The sequence shown here is derived from an EMBL/GenBank/DDBJ whole genome shotgun (WGS) entry which is preliminary data.</text>
</comment>
<dbReference type="InterPro" id="IPR036683">
    <property type="entry name" value="CO_DH_flav_C_dom_sf"/>
</dbReference>
<dbReference type="InterPro" id="IPR051312">
    <property type="entry name" value="Diverse_Substr_Oxidored"/>
</dbReference>
<feature type="domain" description="CO dehydrogenase flavoprotein C-terminal" evidence="4">
    <location>
        <begin position="43"/>
        <end position="140"/>
    </location>
</feature>
<evidence type="ECO:0000259" key="4">
    <source>
        <dbReference type="SMART" id="SM01092"/>
    </source>
</evidence>
<dbReference type="PANTHER" id="PTHR42659:SF2">
    <property type="entry name" value="XANTHINE DEHYDROGENASE SUBUNIT C-RELATED"/>
    <property type="match status" value="1"/>
</dbReference>
<dbReference type="GO" id="GO:0008805">
    <property type="term" value="F:carbon-monoxide oxygenase activity"/>
    <property type="evidence" value="ECO:0007669"/>
    <property type="project" value="UniProtKB-EC"/>
</dbReference>
<keyword evidence="3 5" id="KW-0560">Oxidoreductase</keyword>
<dbReference type="SUPFAM" id="SSF56176">
    <property type="entry name" value="FAD-binding/transporter-associated domain-like"/>
    <property type="match status" value="1"/>
</dbReference>
<name>A0A644XCR9_9ZZZZ</name>
<accession>A0A644XCR9</accession>
<dbReference type="Gene3D" id="3.30.390.50">
    <property type="entry name" value="CO dehydrogenase flavoprotein, C-terminal domain"/>
    <property type="match status" value="1"/>
</dbReference>
<evidence type="ECO:0000313" key="5">
    <source>
        <dbReference type="EMBL" id="MPM13899.1"/>
    </source>
</evidence>
<gene>
    <name evidence="5" type="primary">cutM_3</name>
    <name evidence="5" type="ORF">SDC9_60259</name>
</gene>
<dbReference type="Pfam" id="PF03450">
    <property type="entry name" value="CO_deh_flav_C"/>
    <property type="match status" value="1"/>
</dbReference>
<proteinExistence type="predicted"/>
<dbReference type="SMART" id="SM01092">
    <property type="entry name" value="CO_deh_flav_C"/>
    <property type="match status" value="1"/>
</dbReference>
<keyword evidence="1" id="KW-0285">Flavoprotein</keyword>